<dbReference type="Proteomes" id="UP000217895">
    <property type="component" value="Chromosome"/>
</dbReference>
<name>A0A1Z4JLQ0_LEPBY</name>
<sequence length="147" mass="16381">MNISFQVNTPQVVCETIDGEVVIVNLEKGYYYSLLKTGAEVWSGLEQGSDRLHLIDQLTQTYAASYEDIATAVDEFLDHLIREELILKVEGTTLDSPNPTTTIAPSASKPQFEKPILEKFTDMEDLLLLDPIHEVDVEVGWPNAKSA</sequence>
<evidence type="ECO:0008006" key="3">
    <source>
        <dbReference type="Google" id="ProtNLM"/>
    </source>
</evidence>
<evidence type="ECO:0000313" key="1">
    <source>
        <dbReference type="EMBL" id="BAY57527.1"/>
    </source>
</evidence>
<dbReference type="InterPro" id="IPR008792">
    <property type="entry name" value="PQQD"/>
</dbReference>
<dbReference type="EMBL" id="AP018203">
    <property type="protein sequence ID" value="BAY57527.1"/>
    <property type="molecule type" value="Genomic_DNA"/>
</dbReference>
<dbReference type="Pfam" id="PF05402">
    <property type="entry name" value="PqqD"/>
    <property type="match status" value="1"/>
</dbReference>
<reference evidence="1 2" key="1">
    <citation type="submission" date="2017-06" db="EMBL/GenBank/DDBJ databases">
        <title>Genome sequencing of cyanobaciteial culture collection at National Institute for Environmental Studies (NIES).</title>
        <authorList>
            <person name="Hirose Y."/>
            <person name="Shimura Y."/>
            <person name="Fujisawa T."/>
            <person name="Nakamura Y."/>
            <person name="Kawachi M."/>
        </authorList>
    </citation>
    <scope>NUCLEOTIDE SEQUENCE [LARGE SCALE GENOMIC DNA]</scope>
    <source>
        <strain evidence="1 2">NIES-2135</strain>
    </source>
</reference>
<dbReference type="InterPro" id="IPR041881">
    <property type="entry name" value="PqqD_sf"/>
</dbReference>
<protein>
    <recommendedName>
        <fullName evidence="3">PqqD family protein</fullName>
    </recommendedName>
</protein>
<proteinExistence type="predicted"/>
<dbReference type="Gene3D" id="1.10.10.1150">
    <property type="entry name" value="Coenzyme PQQ synthesis protein D (PqqD)"/>
    <property type="match status" value="1"/>
</dbReference>
<accession>A0A1Z4JLQ0</accession>
<dbReference type="AlphaFoldDB" id="A0A1Z4JLQ0"/>
<gene>
    <name evidence="1" type="ORF">NIES2135_43930</name>
</gene>
<evidence type="ECO:0000313" key="2">
    <source>
        <dbReference type="Proteomes" id="UP000217895"/>
    </source>
</evidence>
<organism evidence="1 2">
    <name type="scientific">Leptolyngbya boryana NIES-2135</name>
    <dbReference type="NCBI Taxonomy" id="1973484"/>
    <lineage>
        <taxon>Bacteria</taxon>
        <taxon>Bacillati</taxon>
        <taxon>Cyanobacteriota</taxon>
        <taxon>Cyanophyceae</taxon>
        <taxon>Leptolyngbyales</taxon>
        <taxon>Leptolyngbyaceae</taxon>
        <taxon>Leptolyngbya group</taxon>
        <taxon>Leptolyngbya</taxon>
    </lineage>
</organism>
<keyword evidence="2" id="KW-1185">Reference proteome</keyword>